<dbReference type="EMBL" id="CAKXAJ010025081">
    <property type="protein sequence ID" value="CAH2234730.1"/>
    <property type="molecule type" value="Genomic_DNA"/>
</dbReference>
<evidence type="ECO:0000313" key="1">
    <source>
        <dbReference type="EMBL" id="CAH2234730.1"/>
    </source>
</evidence>
<gene>
    <name evidence="1" type="primary">jg18222</name>
    <name evidence="1" type="ORF">PAEG_LOCUS12480</name>
</gene>
<protein>
    <submittedName>
        <fullName evidence="1">Jg18222 protein</fullName>
    </submittedName>
</protein>
<name>A0A8S4RG68_9NEOP</name>
<dbReference type="Proteomes" id="UP000838756">
    <property type="component" value="Unassembled WGS sequence"/>
</dbReference>
<accession>A0A8S4RG68</accession>
<organism evidence="1 2">
    <name type="scientific">Pararge aegeria aegeria</name>
    <dbReference type="NCBI Taxonomy" id="348720"/>
    <lineage>
        <taxon>Eukaryota</taxon>
        <taxon>Metazoa</taxon>
        <taxon>Ecdysozoa</taxon>
        <taxon>Arthropoda</taxon>
        <taxon>Hexapoda</taxon>
        <taxon>Insecta</taxon>
        <taxon>Pterygota</taxon>
        <taxon>Neoptera</taxon>
        <taxon>Endopterygota</taxon>
        <taxon>Lepidoptera</taxon>
        <taxon>Glossata</taxon>
        <taxon>Ditrysia</taxon>
        <taxon>Papilionoidea</taxon>
        <taxon>Nymphalidae</taxon>
        <taxon>Satyrinae</taxon>
        <taxon>Satyrini</taxon>
        <taxon>Parargina</taxon>
        <taxon>Pararge</taxon>
    </lineage>
</organism>
<dbReference type="AlphaFoldDB" id="A0A8S4RG68"/>
<evidence type="ECO:0000313" key="2">
    <source>
        <dbReference type="Proteomes" id="UP000838756"/>
    </source>
</evidence>
<sequence>MKSTILHEVHVSLGTRHVKSTFCVKLYFCYVENLVLVLYGRCYDCVPISSCDSAAEYAARVAENDPGVSNETFQRGVCDFAGGQYKVCCSRFPVTQNRVSVTKPPPPVTNLRRCYDCVPISSCDSAAEYAARVAENDPGVSNETFQRGVCDFAGGQYKVCNFH</sequence>
<reference evidence="1" key="1">
    <citation type="submission" date="2022-03" db="EMBL/GenBank/DDBJ databases">
        <authorList>
            <person name="Lindestad O."/>
        </authorList>
    </citation>
    <scope>NUCLEOTIDE SEQUENCE</scope>
</reference>
<comment type="caution">
    <text evidence="1">The sequence shown here is derived from an EMBL/GenBank/DDBJ whole genome shotgun (WGS) entry which is preliminary data.</text>
</comment>
<proteinExistence type="predicted"/>
<keyword evidence="2" id="KW-1185">Reference proteome</keyword>